<proteinExistence type="predicted"/>
<comment type="caution">
    <text evidence="1">The sequence shown here is derived from an EMBL/GenBank/DDBJ whole genome shotgun (WGS) entry which is preliminary data.</text>
</comment>
<evidence type="ECO:0000313" key="1">
    <source>
        <dbReference type="EMBL" id="KKL63402.1"/>
    </source>
</evidence>
<dbReference type="EMBL" id="LAZR01028184">
    <property type="protein sequence ID" value="KKL63402.1"/>
    <property type="molecule type" value="Genomic_DNA"/>
</dbReference>
<gene>
    <name evidence="1" type="ORF">LCGC14_2175450</name>
</gene>
<name>A0A0F9GJN3_9ZZZZ</name>
<sequence length="107" mass="12182">MSCNFCRDSIEGLKEINIVPKLLTLTNVPTIPPPIQQAGGGLTITPEFTMNNKNKLYQCQWCTEYWHKKQKVTLIHSDKDKAGWSTVDFKLEEEAVPLGYDLSKIKI</sequence>
<accession>A0A0F9GJN3</accession>
<organism evidence="1">
    <name type="scientific">marine sediment metagenome</name>
    <dbReference type="NCBI Taxonomy" id="412755"/>
    <lineage>
        <taxon>unclassified sequences</taxon>
        <taxon>metagenomes</taxon>
        <taxon>ecological metagenomes</taxon>
    </lineage>
</organism>
<reference evidence="1" key="1">
    <citation type="journal article" date="2015" name="Nature">
        <title>Complex archaea that bridge the gap between prokaryotes and eukaryotes.</title>
        <authorList>
            <person name="Spang A."/>
            <person name="Saw J.H."/>
            <person name="Jorgensen S.L."/>
            <person name="Zaremba-Niedzwiedzka K."/>
            <person name="Martijn J."/>
            <person name="Lind A.E."/>
            <person name="van Eijk R."/>
            <person name="Schleper C."/>
            <person name="Guy L."/>
            <person name="Ettema T.J."/>
        </authorList>
    </citation>
    <scope>NUCLEOTIDE SEQUENCE</scope>
</reference>
<dbReference type="AlphaFoldDB" id="A0A0F9GJN3"/>
<protein>
    <submittedName>
        <fullName evidence="1">Uncharacterized protein</fullName>
    </submittedName>
</protein>